<evidence type="ECO:0000313" key="1">
    <source>
        <dbReference type="EMBL" id="BAC95032.1"/>
    </source>
</evidence>
<dbReference type="KEGG" id="vvy:VV2268"/>
<evidence type="ECO:0000313" key="2">
    <source>
        <dbReference type="Proteomes" id="UP000002675"/>
    </source>
</evidence>
<gene>
    <name evidence="1" type="ordered locus">VV2268</name>
</gene>
<dbReference type="eggNOG" id="COG5463">
    <property type="taxonomic scope" value="Bacteria"/>
</dbReference>
<organism evidence="1 2">
    <name type="scientific">Vibrio vulnificus (strain YJ016)</name>
    <dbReference type="NCBI Taxonomy" id="196600"/>
    <lineage>
        <taxon>Bacteria</taxon>
        <taxon>Pseudomonadati</taxon>
        <taxon>Pseudomonadota</taxon>
        <taxon>Gammaproteobacteria</taxon>
        <taxon>Vibrionales</taxon>
        <taxon>Vibrionaceae</taxon>
        <taxon>Vibrio</taxon>
    </lineage>
</organism>
<protein>
    <recommendedName>
        <fullName evidence="3">DUF1190 domain-containing protein</fullName>
    </recommendedName>
</protein>
<dbReference type="Pfam" id="PF06693">
    <property type="entry name" value="DUF1190"/>
    <property type="match status" value="1"/>
</dbReference>
<name>Q7MJ94_VIBVY</name>
<dbReference type="AlphaFoldDB" id="Q7MJ94"/>
<evidence type="ECO:0008006" key="3">
    <source>
        <dbReference type="Google" id="ProtNLM"/>
    </source>
</evidence>
<dbReference type="Proteomes" id="UP000002675">
    <property type="component" value="Chromosome I"/>
</dbReference>
<dbReference type="STRING" id="672.VV93_v1c19790"/>
<reference evidence="1 2" key="1">
    <citation type="journal article" date="2003" name="Genome Res.">
        <title>Comparative genome analysis of Vibrio vulnificus, a marine pathogen.</title>
        <authorList>
            <person name="Chen C.Y."/>
            <person name="Wu K.M."/>
            <person name="Chang Y.C."/>
            <person name="Chang C.H."/>
            <person name="Tsai H.C."/>
            <person name="Liao T.L."/>
            <person name="Liu Y.M."/>
            <person name="Chen H.J."/>
            <person name="Shen A.B."/>
            <person name="Li J.C."/>
            <person name="Su T.L."/>
            <person name="Shao C.P."/>
            <person name="Lee C.T."/>
            <person name="Hor L.I."/>
            <person name="Tsai S.F."/>
        </authorList>
    </citation>
    <scope>NUCLEOTIDE SEQUENCE [LARGE SCALE GENOMIC DNA]</scope>
    <source>
        <strain evidence="1 2">YJ016</strain>
    </source>
</reference>
<proteinExistence type="predicted"/>
<accession>Q7MJ94</accession>
<dbReference type="InterPro" id="IPR009576">
    <property type="entry name" value="Biofilm_formation_YgiB"/>
</dbReference>
<sequence length="193" mass="21299">MHVLLGAEMKRSSNVKKSSFEKIMPAIPYVLFGGFFAYTVYEPETEGYIFKDADHCKRNNPEFGAQCDLAYQEALARAEYSAPKYSSSQACRSEFSDDECHYSSVYHSYIPRMNSFFYTADTSGLKNSSKSFFSEPLYRYKHGYYSGSGVSYGSTLGKAVNINTSSLKSSGGTIGKVMSRGGFGRSVSVSRGG</sequence>
<dbReference type="EMBL" id="BA000037">
    <property type="protein sequence ID" value="BAC95032.1"/>
    <property type="molecule type" value="Genomic_DNA"/>
</dbReference>
<dbReference type="HOGENOM" id="CLU_095624_0_0_6"/>